<keyword evidence="4 12" id="KW-0894">Sodium channel</keyword>
<evidence type="ECO:0000256" key="7">
    <source>
        <dbReference type="ARBA" id="ARBA00023053"/>
    </source>
</evidence>
<evidence type="ECO:0000256" key="11">
    <source>
        <dbReference type="ARBA" id="ARBA00023303"/>
    </source>
</evidence>
<dbReference type="PANTHER" id="PTHR11690">
    <property type="entry name" value="AMILORIDE-SENSITIVE SODIUM CHANNEL-RELATED"/>
    <property type="match status" value="1"/>
</dbReference>
<evidence type="ECO:0000313" key="14">
    <source>
        <dbReference type="EMBL" id="CAK1556031.1"/>
    </source>
</evidence>
<dbReference type="Proteomes" id="UP001497472">
    <property type="component" value="Unassembled WGS sequence"/>
</dbReference>
<feature type="transmembrane region" description="Helical" evidence="13">
    <location>
        <begin position="375"/>
        <end position="402"/>
    </location>
</feature>
<dbReference type="AlphaFoldDB" id="A0AAV1K347"/>
<dbReference type="GO" id="GO:0015280">
    <property type="term" value="F:ligand-gated sodium channel activity"/>
    <property type="evidence" value="ECO:0007669"/>
    <property type="project" value="TreeGrafter"/>
</dbReference>
<evidence type="ECO:0000256" key="10">
    <source>
        <dbReference type="ARBA" id="ARBA00023201"/>
    </source>
</evidence>
<evidence type="ECO:0000256" key="13">
    <source>
        <dbReference type="SAM" id="Phobius"/>
    </source>
</evidence>
<keyword evidence="7" id="KW-0915">Sodium</keyword>
<evidence type="ECO:0000256" key="6">
    <source>
        <dbReference type="ARBA" id="ARBA00022989"/>
    </source>
</evidence>
<evidence type="ECO:0000256" key="4">
    <source>
        <dbReference type="ARBA" id="ARBA00022461"/>
    </source>
</evidence>
<dbReference type="EMBL" id="CAVLEF010000281">
    <property type="protein sequence ID" value="CAK1556031.1"/>
    <property type="molecule type" value="Genomic_DNA"/>
</dbReference>
<evidence type="ECO:0000256" key="1">
    <source>
        <dbReference type="ARBA" id="ARBA00004141"/>
    </source>
</evidence>
<evidence type="ECO:0000256" key="9">
    <source>
        <dbReference type="ARBA" id="ARBA00023136"/>
    </source>
</evidence>
<evidence type="ECO:0000256" key="3">
    <source>
        <dbReference type="ARBA" id="ARBA00022448"/>
    </source>
</evidence>
<keyword evidence="11 12" id="KW-0407">Ion channel</keyword>
<comment type="similarity">
    <text evidence="2 12">Belongs to the amiloride-sensitive sodium channel (TC 1.A.6) family.</text>
</comment>
<reference evidence="14 15" key="1">
    <citation type="submission" date="2023-11" db="EMBL/GenBank/DDBJ databases">
        <authorList>
            <person name="Okamura Y."/>
        </authorList>
    </citation>
    <scope>NUCLEOTIDE SEQUENCE [LARGE SCALE GENOMIC DNA]</scope>
</reference>
<evidence type="ECO:0000256" key="8">
    <source>
        <dbReference type="ARBA" id="ARBA00023065"/>
    </source>
</evidence>
<protein>
    <submittedName>
        <fullName evidence="14">Uncharacterized protein</fullName>
    </submittedName>
</protein>
<dbReference type="Pfam" id="PF00858">
    <property type="entry name" value="ASC"/>
    <property type="match status" value="1"/>
</dbReference>
<keyword evidence="5 12" id="KW-0812">Transmembrane</keyword>
<evidence type="ECO:0000256" key="2">
    <source>
        <dbReference type="ARBA" id="ARBA00007193"/>
    </source>
</evidence>
<dbReference type="InterPro" id="IPR001873">
    <property type="entry name" value="ENaC"/>
</dbReference>
<evidence type="ECO:0000256" key="12">
    <source>
        <dbReference type="RuleBase" id="RU000679"/>
    </source>
</evidence>
<dbReference type="Gene3D" id="1.10.287.820">
    <property type="entry name" value="Acid-sensing ion channel domain"/>
    <property type="match status" value="1"/>
</dbReference>
<keyword evidence="10 12" id="KW-0739">Sodium transport</keyword>
<organism evidence="14 15">
    <name type="scientific">Leptosia nina</name>
    <dbReference type="NCBI Taxonomy" id="320188"/>
    <lineage>
        <taxon>Eukaryota</taxon>
        <taxon>Metazoa</taxon>
        <taxon>Ecdysozoa</taxon>
        <taxon>Arthropoda</taxon>
        <taxon>Hexapoda</taxon>
        <taxon>Insecta</taxon>
        <taxon>Pterygota</taxon>
        <taxon>Neoptera</taxon>
        <taxon>Endopterygota</taxon>
        <taxon>Lepidoptera</taxon>
        <taxon>Glossata</taxon>
        <taxon>Ditrysia</taxon>
        <taxon>Papilionoidea</taxon>
        <taxon>Pieridae</taxon>
        <taxon>Pierinae</taxon>
        <taxon>Leptosia</taxon>
    </lineage>
</organism>
<gene>
    <name evidence="14" type="ORF">LNINA_LOCUS14806</name>
</gene>
<dbReference type="PANTHER" id="PTHR11690:SF240">
    <property type="entry name" value="PICKPOCKET 25-RELATED"/>
    <property type="match status" value="1"/>
</dbReference>
<comment type="caution">
    <text evidence="14">The sequence shown here is derived from an EMBL/GenBank/DDBJ whole genome shotgun (WGS) entry which is preliminary data.</text>
</comment>
<keyword evidence="6 13" id="KW-1133">Transmembrane helix</keyword>
<evidence type="ECO:0000256" key="5">
    <source>
        <dbReference type="ARBA" id="ARBA00022692"/>
    </source>
</evidence>
<dbReference type="GO" id="GO:0005886">
    <property type="term" value="C:plasma membrane"/>
    <property type="evidence" value="ECO:0007669"/>
    <property type="project" value="TreeGrafter"/>
</dbReference>
<keyword evidence="8 12" id="KW-0406">Ion transport</keyword>
<keyword evidence="9 13" id="KW-0472">Membrane</keyword>
<keyword evidence="15" id="KW-1185">Reference proteome</keyword>
<keyword evidence="3 12" id="KW-0813">Transport</keyword>
<dbReference type="Gene3D" id="1.10.287.770">
    <property type="entry name" value="YojJ-like"/>
    <property type="match status" value="1"/>
</dbReference>
<proteinExistence type="inferred from homology"/>
<name>A0AAV1K347_9NEOP</name>
<evidence type="ECO:0000313" key="15">
    <source>
        <dbReference type="Proteomes" id="UP001497472"/>
    </source>
</evidence>
<accession>A0AAV1K347</accession>
<comment type="subcellular location">
    <subcellularLocation>
        <location evidence="1">Membrane</location>
        <topology evidence="1">Multi-pass membrane protein</topology>
    </subcellularLocation>
</comment>
<sequence length="441" mass="50381">MPRRHWFERVLWVTIVALATWGALNVSLGQLQRFNDNPTVVTLEKDFRSWRFSLPAVTVCHGNRSDPENLVKAIKARWRVSPEDPRYSYYTRFVLTVANSDLFHLQGYEEFRGDASLNVDLLELVKEVMPELVIKTSSSQPLPLQWTPVMTESGACYITNSVAFADVALSKLRGNITNDLPVTCHYSAMVCYIIFEVTKTVHFYIHSPYDVAKTTEKASTVFPALNRFVELSVGETRAGSRVRDLSPRRRACRYTDEALLGKQVYSTEMCRLSCRSNLALELCGCRPFYYFFEVGPSCTPSGMWCLSQHSRELANFGGIRCNCSAPCLHAEFKENFVEDQLWGKGPFQERGAIRLSVQAPRSRYIREIVFHFEDLVVSFGGAAGLFLGASFITFIEIIYFMLEKVFGMFSTDEKPKPLKEQGSYERPSKDNIIIESQRFYY</sequence>